<reference evidence="2 3" key="1">
    <citation type="journal article" date="2022" name="bioRxiv">
        <title>Genomics of Preaxostyla Flagellates Illuminates Evolutionary Transitions and the Path Towards Mitochondrial Loss.</title>
        <authorList>
            <person name="Novak L.V.F."/>
            <person name="Treitli S.C."/>
            <person name="Pyrih J."/>
            <person name="Halakuc P."/>
            <person name="Pipaliya S.V."/>
            <person name="Vacek V."/>
            <person name="Brzon O."/>
            <person name="Soukal P."/>
            <person name="Eme L."/>
            <person name="Dacks J.B."/>
            <person name="Karnkowska A."/>
            <person name="Elias M."/>
            <person name="Hampl V."/>
        </authorList>
    </citation>
    <scope>NUCLEOTIDE SEQUENCE [LARGE SCALE GENOMIC DNA]</scope>
    <source>
        <strain evidence="2">NAU3</strain>
        <tissue evidence="2">Gut</tissue>
    </source>
</reference>
<evidence type="ECO:0000259" key="1">
    <source>
        <dbReference type="Pfam" id="PF00149"/>
    </source>
</evidence>
<dbReference type="PANTHER" id="PTHR37523:SF1">
    <property type="entry name" value="CALCINEURIN-LIKE PHOSPHOESTERASE DOMAIN-CONTAINING PROTEIN"/>
    <property type="match status" value="1"/>
</dbReference>
<dbReference type="EMBL" id="JARBJD010000012">
    <property type="protein sequence ID" value="KAK2962117.1"/>
    <property type="molecule type" value="Genomic_DNA"/>
</dbReference>
<protein>
    <recommendedName>
        <fullName evidence="1">Calcineurin-like phosphoesterase domain-containing protein</fullName>
    </recommendedName>
</protein>
<proteinExistence type="predicted"/>
<keyword evidence="3" id="KW-1185">Reference proteome</keyword>
<gene>
    <name evidence="2" type="ORF">BLNAU_2777</name>
</gene>
<dbReference type="SUPFAM" id="SSF56300">
    <property type="entry name" value="Metallo-dependent phosphatases"/>
    <property type="match status" value="1"/>
</dbReference>
<evidence type="ECO:0000313" key="2">
    <source>
        <dbReference type="EMBL" id="KAK2962117.1"/>
    </source>
</evidence>
<dbReference type="Pfam" id="PF00149">
    <property type="entry name" value="Metallophos"/>
    <property type="match status" value="1"/>
</dbReference>
<organism evidence="2 3">
    <name type="scientific">Blattamonas nauphoetae</name>
    <dbReference type="NCBI Taxonomy" id="2049346"/>
    <lineage>
        <taxon>Eukaryota</taxon>
        <taxon>Metamonada</taxon>
        <taxon>Preaxostyla</taxon>
        <taxon>Oxymonadida</taxon>
        <taxon>Blattamonas</taxon>
    </lineage>
</organism>
<dbReference type="Proteomes" id="UP001281761">
    <property type="component" value="Unassembled WGS sequence"/>
</dbReference>
<sequence length="373" mass="41693">MFQPLQPLPHLPPPFPPNPTHLEILIVSDIHGTNENLEKVRVWANRTHSRFDLALCLGDLANIKYDSPLPNVDELVEEESRTLQAIHDLQNLAHTVIFVPGNHDVPQTYNPFSGFLPEHTINLHNQAVQICDGLVMCGLGGCVPGFSEGSKKFIGYPFESDQELATFFTTSTLRRLALEFNFPEGFISEEAFFEQQKRHKKQINSMMSLDDEEESPQETKGPLVAPSNIPPSYNLPLLSNAQEMKLSINPSSQVITSPELPFRKDQVIFLSHTGPSGFPSTVTNFPDRSAVFYGSQAITDFFADPEITNFKDNTLAFIHGHTHDSMGIFPTHKRFPPIMNVGALYKGSFGILSLFKDNGKWTIEKSSLGSFPR</sequence>
<feature type="domain" description="Calcineurin-like phosphoesterase" evidence="1">
    <location>
        <begin position="24"/>
        <end position="146"/>
    </location>
</feature>
<dbReference type="Gene3D" id="3.60.21.10">
    <property type="match status" value="1"/>
</dbReference>
<evidence type="ECO:0000313" key="3">
    <source>
        <dbReference type="Proteomes" id="UP001281761"/>
    </source>
</evidence>
<dbReference type="InterPro" id="IPR004843">
    <property type="entry name" value="Calcineurin-like_PHP"/>
</dbReference>
<dbReference type="InterPro" id="IPR029052">
    <property type="entry name" value="Metallo-depent_PP-like"/>
</dbReference>
<accession>A0ABQ9YEC6</accession>
<comment type="caution">
    <text evidence="2">The sequence shown here is derived from an EMBL/GenBank/DDBJ whole genome shotgun (WGS) entry which is preliminary data.</text>
</comment>
<dbReference type="PANTHER" id="PTHR37523">
    <property type="entry name" value="METALLOPHOSPHOESTERASE"/>
    <property type="match status" value="1"/>
</dbReference>
<name>A0ABQ9YEC6_9EUKA</name>